<evidence type="ECO:0000313" key="3">
    <source>
        <dbReference type="EMBL" id="EED91219.1"/>
    </source>
</evidence>
<feature type="region of interest" description="Disordered" evidence="1">
    <location>
        <begin position="127"/>
        <end position="227"/>
    </location>
</feature>
<dbReference type="EMBL" id="CM000643">
    <property type="protein sequence ID" value="EED91219.1"/>
    <property type="molecule type" value="Genomic_DNA"/>
</dbReference>
<evidence type="ECO:0000259" key="2">
    <source>
        <dbReference type="Pfam" id="PF20710"/>
    </source>
</evidence>
<feature type="compositionally biased region" description="Polar residues" evidence="1">
    <location>
        <begin position="65"/>
        <end position="85"/>
    </location>
</feature>
<feature type="compositionally biased region" description="Basic and acidic residues" evidence="1">
    <location>
        <begin position="280"/>
        <end position="312"/>
    </location>
</feature>
<gene>
    <name evidence="3" type="ORF">THAPSDRAFT_269115</name>
</gene>
<feature type="region of interest" description="Disordered" evidence="1">
    <location>
        <begin position="776"/>
        <end position="795"/>
    </location>
</feature>
<evidence type="ECO:0000313" key="4">
    <source>
        <dbReference type="Proteomes" id="UP000001449"/>
    </source>
</evidence>
<feature type="compositionally biased region" description="Basic and acidic residues" evidence="1">
    <location>
        <begin position="776"/>
        <end position="787"/>
    </location>
</feature>
<evidence type="ECO:0000256" key="1">
    <source>
        <dbReference type="SAM" id="MobiDB-lite"/>
    </source>
</evidence>
<feature type="region of interest" description="Disordered" evidence="1">
    <location>
        <begin position="1"/>
        <end position="108"/>
    </location>
</feature>
<organism evidence="3 4">
    <name type="scientific">Thalassiosira pseudonana</name>
    <name type="common">Marine diatom</name>
    <name type="synonym">Cyclotella nana</name>
    <dbReference type="NCBI Taxonomy" id="35128"/>
    <lineage>
        <taxon>Eukaryota</taxon>
        <taxon>Sar</taxon>
        <taxon>Stramenopiles</taxon>
        <taxon>Ochrophyta</taxon>
        <taxon>Bacillariophyta</taxon>
        <taxon>Coscinodiscophyceae</taxon>
        <taxon>Thalassiosirophycidae</taxon>
        <taxon>Thalassiosirales</taxon>
        <taxon>Thalassiosiraceae</taxon>
        <taxon>Thalassiosira</taxon>
    </lineage>
</organism>
<feature type="region of interest" description="Disordered" evidence="1">
    <location>
        <begin position="669"/>
        <end position="689"/>
    </location>
</feature>
<name>B8C626_THAPS</name>
<dbReference type="AlphaFoldDB" id="B8C626"/>
<dbReference type="InParanoid" id="B8C626"/>
<feature type="compositionally biased region" description="Pro residues" evidence="1">
    <location>
        <begin position="434"/>
        <end position="455"/>
    </location>
</feature>
<feature type="compositionally biased region" description="Low complexity" evidence="1">
    <location>
        <begin position="384"/>
        <end position="396"/>
    </location>
</feature>
<feature type="compositionally biased region" description="Acidic residues" evidence="1">
    <location>
        <begin position="143"/>
        <end position="172"/>
    </location>
</feature>
<feature type="compositionally biased region" description="Low complexity" evidence="1">
    <location>
        <begin position="14"/>
        <end position="33"/>
    </location>
</feature>
<sequence length="916" mass="100723">MERRSANSNKHHSSNNLNNSIKSIRSTRSTTRRQNPVLSEQTLKLKSLYHGDSSVLSSSVSTSSNKGNENKAPSQPHQQQKQHITGFQKKGGARRINNSNSSSSRTYMSPIKIMLDSDVFETDDALSKVTPDKKGAATTTTNSEEEDDNVSFLDDLENLPEIDNDETEEATEEPMQQPPPLPQLTPEEQAQKEARRAQWPLHNINEPGPNDCLFGRGGGTNHHPGNKRYRKMVEDKKEKYLSSKRLDKPLVAMEIINDWRALDPPGRFLKQDERTKLWNDVGDRKAREKTSQALREKSAPKLGEDGYEEHHGQHGRSYGGGGFEGYDKETRFETGTVTHVARGQLARDHSLGTEIIDGKDFSMEGFSWDELDNAMPPSLPPTDPAVTAAPAPYPYVRENSLSQNPLPGASASHTAPPNAFGHPSYYHPPHFGHPHPPPSPYGPPPPHHLHLPPPHHYQYYQGQHHYRATSDPPSPSQRDREHSLSKNPLQGANTSKPAPNTFDDERAWRRSMSYDSRAPPPPYYGYPSYHPHYGHLPPPPQFHPVGRPAPQSAFARYDADGRTHSMHSNGSRRSFESLDVQFYDEPAGTSQDFTKIANLMSDDGDGDDEKRSGGSIERANSWSGSERKQLASRDTSIGTFAPGDVQEGGDSGVVYEDTIRRSQSMPHSDLLHDASIGDFPSPPDNVQGRKKPETVEKAVSPIDETKPAHVRKPSLLRKLSGGGFGLNNVGVAAAPNGVCRPEPVKRDTSNQPESLETKRSIKRVVLSRDKSAISRSLKEEQQLKGDRSGVSSTLSKGDMVRNLSVEINKLGLGDRGVSLIGRMTTEDVVNSLIEDDVLGNTLNQPSPLDANGRATTIDAIAMDMASGRAQSCEVDDALNLMLENDPVATGTAVDPSAMNEDIAAKWINKGDATADV</sequence>
<feature type="compositionally biased region" description="Polar residues" evidence="1">
    <location>
        <begin position="34"/>
        <end position="44"/>
    </location>
</feature>
<dbReference type="KEGG" id="tps:THAPSDRAFT_269115"/>
<dbReference type="Proteomes" id="UP000001449">
    <property type="component" value="Chromosome 6"/>
</dbReference>
<dbReference type="Pfam" id="PF20710">
    <property type="entry name" value="DUF6824"/>
    <property type="match status" value="1"/>
</dbReference>
<feature type="compositionally biased region" description="Low complexity" evidence="1">
    <location>
        <begin position="420"/>
        <end position="429"/>
    </location>
</feature>
<feature type="compositionally biased region" description="Polar residues" evidence="1">
    <location>
        <begin position="399"/>
        <end position="415"/>
    </location>
</feature>
<feature type="compositionally biased region" description="Low complexity" evidence="1">
    <location>
        <begin position="53"/>
        <end position="64"/>
    </location>
</feature>
<reference evidence="3 4" key="2">
    <citation type="journal article" date="2008" name="Nature">
        <title>The Phaeodactylum genome reveals the evolutionary history of diatom genomes.</title>
        <authorList>
            <person name="Bowler C."/>
            <person name="Allen A.E."/>
            <person name="Badger J.H."/>
            <person name="Grimwood J."/>
            <person name="Jabbari K."/>
            <person name="Kuo A."/>
            <person name="Maheswari U."/>
            <person name="Martens C."/>
            <person name="Maumus F."/>
            <person name="Otillar R.P."/>
            <person name="Rayko E."/>
            <person name="Salamov A."/>
            <person name="Vandepoele K."/>
            <person name="Beszteri B."/>
            <person name="Gruber A."/>
            <person name="Heijde M."/>
            <person name="Katinka M."/>
            <person name="Mock T."/>
            <person name="Valentin K."/>
            <person name="Verret F."/>
            <person name="Berges J.A."/>
            <person name="Brownlee C."/>
            <person name="Cadoret J.P."/>
            <person name="Chiovitti A."/>
            <person name="Choi C.J."/>
            <person name="Coesel S."/>
            <person name="De Martino A."/>
            <person name="Detter J.C."/>
            <person name="Durkin C."/>
            <person name="Falciatore A."/>
            <person name="Fournet J."/>
            <person name="Haruta M."/>
            <person name="Huysman M.J."/>
            <person name="Jenkins B.D."/>
            <person name="Jiroutova K."/>
            <person name="Jorgensen R.E."/>
            <person name="Joubert Y."/>
            <person name="Kaplan A."/>
            <person name="Kroger N."/>
            <person name="Kroth P.G."/>
            <person name="La Roche J."/>
            <person name="Lindquist E."/>
            <person name="Lommer M."/>
            <person name="Martin-Jezequel V."/>
            <person name="Lopez P.J."/>
            <person name="Lucas S."/>
            <person name="Mangogna M."/>
            <person name="McGinnis K."/>
            <person name="Medlin L.K."/>
            <person name="Montsant A."/>
            <person name="Oudot-Le Secq M.P."/>
            <person name="Napoli C."/>
            <person name="Obornik M."/>
            <person name="Parker M.S."/>
            <person name="Petit J.L."/>
            <person name="Porcel B.M."/>
            <person name="Poulsen N."/>
            <person name="Robison M."/>
            <person name="Rychlewski L."/>
            <person name="Rynearson T.A."/>
            <person name="Schmutz J."/>
            <person name="Shapiro H."/>
            <person name="Siaut M."/>
            <person name="Stanley M."/>
            <person name="Sussman M.R."/>
            <person name="Taylor A.R."/>
            <person name="Vardi A."/>
            <person name="von Dassow P."/>
            <person name="Vyverman W."/>
            <person name="Willis A."/>
            <person name="Wyrwicz L.S."/>
            <person name="Rokhsar D.S."/>
            <person name="Weissenbach J."/>
            <person name="Armbrust E.V."/>
            <person name="Green B.R."/>
            <person name="Van de Peer Y."/>
            <person name="Grigoriev I.V."/>
        </authorList>
    </citation>
    <scope>NUCLEOTIDE SEQUENCE [LARGE SCALE GENOMIC DNA]</scope>
    <source>
        <strain evidence="3 4">CCMP1335</strain>
    </source>
</reference>
<feature type="region of interest" description="Disordered" evidence="1">
    <location>
        <begin position="368"/>
        <end position="506"/>
    </location>
</feature>
<feature type="region of interest" description="Disordered" evidence="1">
    <location>
        <begin position="598"/>
        <end position="651"/>
    </location>
</feature>
<dbReference type="InterPro" id="IPR049227">
    <property type="entry name" value="DUF6824"/>
</dbReference>
<reference evidence="3 4" key="1">
    <citation type="journal article" date="2004" name="Science">
        <title>The genome of the diatom Thalassiosira pseudonana: ecology, evolution, and metabolism.</title>
        <authorList>
            <person name="Armbrust E.V."/>
            <person name="Berges J.A."/>
            <person name="Bowler C."/>
            <person name="Green B.R."/>
            <person name="Martinez D."/>
            <person name="Putnam N.H."/>
            <person name="Zhou S."/>
            <person name="Allen A.E."/>
            <person name="Apt K.E."/>
            <person name="Bechner M."/>
            <person name="Brzezinski M.A."/>
            <person name="Chaal B.K."/>
            <person name="Chiovitti A."/>
            <person name="Davis A.K."/>
            <person name="Demarest M.S."/>
            <person name="Detter J.C."/>
            <person name="Glavina T."/>
            <person name="Goodstein D."/>
            <person name="Hadi M.Z."/>
            <person name="Hellsten U."/>
            <person name="Hildebrand M."/>
            <person name="Jenkins B.D."/>
            <person name="Jurka J."/>
            <person name="Kapitonov V.V."/>
            <person name="Kroger N."/>
            <person name="Lau W.W."/>
            <person name="Lane T.W."/>
            <person name="Larimer F.W."/>
            <person name="Lippmeier J.C."/>
            <person name="Lucas S."/>
            <person name="Medina M."/>
            <person name="Montsant A."/>
            <person name="Obornik M."/>
            <person name="Parker M.S."/>
            <person name="Palenik B."/>
            <person name="Pazour G.J."/>
            <person name="Richardson P.M."/>
            <person name="Rynearson T.A."/>
            <person name="Saito M.A."/>
            <person name="Schwartz D.C."/>
            <person name="Thamatrakoln K."/>
            <person name="Valentin K."/>
            <person name="Vardi A."/>
            <person name="Wilkerson F.P."/>
            <person name="Rokhsar D.S."/>
        </authorList>
    </citation>
    <scope>NUCLEOTIDE SEQUENCE [LARGE SCALE GENOMIC DNA]</scope>
    <source>
        <strain evidence="3 4">CCMP1335</strain>
    </source>
</reference>
<dbReference type="HOGENOM" id="CLU_317978_0_0_1"/>
<dbReference type="PaxDb" id="35128-Thaps269115"/>
<protein>
    <recommendedName>
        <fullName evidence="2">DUF6824 domain-containing protein</fullName>
    </recommendedName>
</protein>
<feature type="region of interest" description="Disordered" evidence="1">
    <location>
        <begin position="280"/>
        <end position="327"/>
    </location>
</feature>
<keyword evidence="4" id="KW-1185">Reference proteome</keyword>
<feature type="region of interest" description="Disordered" evidence="1">
    <location>
        <begin position="740"/>
        <end position="759"/>
    </location>
</feature>
<dbReference type="eggNOG" id="ENOG502SMYI">
    <property type="taxonomic scope" value="Eukaryota"/>
</dbReference>
<dbReference type="GeneID" id="7445992"/>
<dbReference type="RefSeq" id="XP_002291112.1">
    <property type="nucleotide sequence ID" value="XM_002291076.1"/>
</dbReference>
<feature type="compositionally biased region" description="Polar residues" evidence="1">
    <location>
        <begin position="485"/>
        <end position="498"/>
    </location>
</feature>
<feature type="domain" description="DUF6824" evidence="2">
    <location>
        <begin position="211"/>
        <end position="296"/>
    </location>
</feature>
<proteinExistence type="predicted"/>
<accession>B8C626</accession>